<proteinExistence type="predicted"/>
<dbReference type="AlphaFoldDB" id="A0A8I0N0C8"/>
<gene>
    <name evidence="1" type="ORF">PPEP_b0420</name>
</gene>
<protein>
    <submittedName>
        <fullName evidence="1">Uncharacterized protein</fullName>
    </submittedName>
</protein>
<comment type="caution">
    <text evidence="1">The sequence shown here is derived from an EMBL/GenBank/DDBJ whole genome shotgun (WGS) entry which is preliminary data.</text>
</comment>
<dbReference type="Proteomes" id="UP000660708">
    <property type="component" value="Unassembled WGS sequence"/>
</dbReference>
<reference evidence="1 2" key="1">
    <citation type="submission" date="2015-06" db="EMBL/GenBank/DDBJ databases">
        <title>Genome sequence of Pseudoalteromonas peptidolytica.</title>
        <authorList>
            <person name="Xie B.-B."/>
            <person name="Rong J.-C."/>
            <person name="Qin Q.-L."/>
            <person name="Zhang Y.-Z."/>
        </authorList>
    </citation>
    <scope>NUCLEOTIDE SEQUENCE [LARGE SCALE GENOMIC DNA]</scope>
    <source>
        <strain evidence="1 2">F12-50-A1</strain>
    </source>
</reference>
<accession>A0A8I0N0C8</accession>
<name>A0A8I0N0C8_9GAMM</name>
<sequence length="39" mass="4294">MKPINLIIQRISSSTQEALKQIAMMMLGMGKIGLGNKTF</sequence>
<organism evidence="1 2">
    <name type="scientific">Pseudoalteromonas peptidolytica F12-50-A1</name>
    <dbReference type="NCBI Taxonomy" id="1315280"/>
    <lineage>
        <taxon>Bacteria</taxon>
        <taxon>Pseudomonadati</taxon>
        <taxon>Pseudomonadota</taxon>
        <taxon>Gammaproteobacteria</taxon>
        <taxon>Alteromonadales</taxon>
        <taxon>Pseudoalteromonadaceae</taxon>
        <taxon>Pseudoalteromonas</taxon>
    </lineage>
</organism>
<dbReference type="EMBL" id="AQHF01000034">
    <property type="protein sequence ID" value="MBE0348627.1"/>
    <property type="molecule type" value="Genomic_DNA"/>
</dbReference>
<keyword evidence="2" id="KW-1185">Reference proteome</keyword>
<evidence type="ECO:0000313" key="1">
    <source>
        <dbReference type="EMBL" id="MBE0348627.1"/>
    </source>
</evidence>
<evidence type="ECO:0000313" key="2">
    <source>
        <dbReference type="Proteomes" id="UP000660708"/>
    </source>
</evidence>